<dbReference type="PANTHER" id="PTHR46116">
    <property type="entry name" value="(E3-INDEPENDENT) E2 UBIQUITIN-CONJUGATING ENZYME"/>
    <property type="match status" value="1"/>
</dbReference>
<feature type="domain" description="UBC core" evidence="6">
    <location>
        <begin position="336"/>
        <end position="496"/>
    </location>
</feature>
<reference evidence="7 8" key="1">
    <citation type="journal article" date="2020" name="Nat. Commun.">
        <title>Genome of Tripterygium wilfordii and identification of cytochrome P450 involved in triptolide biosynthesis.</title>
        <authorList>
            <person name="Tu L."/>
            <person name="Su P."/>
            <person name="Zhang Z."/>
            <person name="Gao L."/>
            <person name="Wang J."/>
            <person name="Hu T."/>
            <person name="Zhou J."/>
            <person name="Zhang Y."/>
            <person name="Zhao Y."/>
            <person name="Liu Y."/>
            <person name="Song Y."/>
            <person name="Tong Y."/>
            <person name="Lu Y."/>
            <person name="Yang J."/>
            <person name="Xu C."/>
            <person name="Jia M."/>
            <person name="Peters R.J."/>
            <person name="Huang L."/>
            <person name="Gao W."/>
        </authorList>
    </citation>
    <scope>NUCLEOTIDE SEQUENCE [LARGE SCALE GENOMIC DNA]</scope>
    <source>
        <strain evidence="8">cv. XIE 37</strain>
        <tissue evidence="7">Leaf</tissue>
    </source>
</reference>
<dbReference type="PROSITE" id="PS50127">
    <property type="entry name" value="UBC_2"/>
    <property type="match status" value="1"/>
</dbReference>
<dbReference type="OrthoDB" id="47801at2759"/>
<dbReference type="EC" id="2.3.2.23" evidence="1"/>
<dbReference type="CDD" id="cd23837">
    <property type="entry name" value="UBCc_UBE2O"/>
    <property type="match status" value="1"/>
</dbReference>
<gene>
    <name evidence="7" type="ORF">HS088_TW21G00458</name>
</gene>
<keyword evidence="4" id="KW-0833">Ubl conjugation pathway</keyword>
<dbReference type="AlphaFoldDB" id="A0A7J7C2I5"/>
<dbReference type="FunFam" id="3.10.110.10:FF:000028">
    <property type="entry name" value="Probable ubiquitin-conjugating enzyme E2 23"/>
    <property type="match status" value="1"/>
</dbReference>
<dbReference type="Gene3D" id="3.10.110.10">
    <property type="entry name" value="Ubiquitin Conjugating Enzyme"/>
    <property type="match status" value="1"/>
</dbReference>
<name>A0A7J7C2I5_TRIWF</name>
<evidence type="ECO:0000313" key="8">
    <source>
        <dbReference type="Proteomes" id="UP000593562"/>
    </source>
</evidence>
<dbReference type="GO" id="GO:0061631">
    <property type="term" value="F:ubiquitin conjugating enzyme activity"/>
    <property type="evidence" value="ECO:0007669"/>
    <property type="project" value="UniProtKB-EC"/>
</dbReference>
<dbReference type="PANTHER" id="PTHR46116:SF41">
    <property type="entry name" value="UBIQUITIN-CONJUGATING ENZYME E2 25-RELATED"/>
    <property type="match status" value="1"/>
</dbReference>
<dbReference type="Pfam" id="PF00179">
    <property type="entry name" value="UQ_con"/>
    <property type="match status" value="1"/>
</dbReference>
<dbReference type="Proteomes" id="UP000593562">
    <property type="component" value="Unassembled WGS sequence"/>
</dbReference>
<proteinExistence type="predicted"/>
<evidence type="ECO:0000256" key="1">
    <source>
        <dbReference type="ARBA" id="ARBA00012486"/>
    </source>
</evidence>
<evidence type="ECO:0000259" key="6">
    <source>
        <dbReference type="PROSITE" id="PS50127"/>
    </source>
</evidence>
<dbReference type="InParanoid" id="A0A7J7C2I5"/>
<evidence type="ECO:0000313" key="7">
    <source>
        <dbReference type="EMBL" id="KAF5728311.1"/>
    </source>
</evidence>
<dbReference type="EMBL" id="JAAARO010000021">
    <property type="protein sequence ID" value="KAF5728311.1"/>
    <property type="molecule type" value="Genomic_DNA"/>
</dbReference>
<dbReference type="SUPFAM" id="SSF54495">
    <property type="entry name" value="UBC-like"/>
    <property type="match status" value="1"/>
</dbReference>
<keyword evidence="3" id="KW-0547">Nucleotide-binding</keyword>
<keyword evidence="5" id="KW-0067">ATP-binding</keyword>
<organism evidence="7 8">
    <name type="scientific">Tripterygium wilfordii</name>
    <name type="common">Thunder God vine</name>
    <dbReference type="NCBI Taxonomy" id="458696"/>
    <lineage>
        <taxon>Eukaryota</taxon>
        <taxon>Viridiplantae</taxon>
        <taxon>Streptophyta</taxon>
        <taxon>Embryophyta</taxon>
        <taxon>Tracheophyta</taxon>
        <taxon>Spermatophyta</taxon>
        <taxon>Magnoliopsida</taxon>
        <taxon>eudicotyledons</taxon>
        <taxon>Gunneridae</taxon>
        <taxon>Pentapetalae</taxon>
        <taxon>rosids</taxon>
        <taxon>fabids</taxon>
        <taxon>Celastrales</taxon>
        <taxon>Celastraceae</taxon>
        <taxon>Tripterygium</taxon>
    </lineage>
</organism>
<evidence type="ECO:0000256" key="3">
    <source>
        <dbReference type="ARBA" id="ARBA00022741"/>
    </source>
</evidence>
<protein>
    <recommendedName>
        <fullName evidence="1">E2 ubiquitin-conjugating enzyme</fullName>
        <ecNumber evidence="1">2.3.2.23</ecNumber>
    </recommendedName>
</protein>
<comment type="caution">
    <text evidence="7">The sequence shown here is derived from an EMBL/GenBank/DDBJ whole genome shotgun (WGS) entry which is preliminary data.</text>
</comment>
<dbReference type="SMART" id="SM00212">
    <property type="entry name" value="UBCc"/>
    <property type="match status" value="1"/>
</dbReference>
<accession>A0A7J7C2I5</accession>
<evidence type="ECO:0000256" key="4">
    <source>
        <dbReference type="ARBA" id="ARBA00022786"/>
    </source>
</evidence>
<keyword evidence="2" id="KW-0808">Transferase</keyword>
<dbReference type="FunCoup" id="A0A7J7C2I5">
    <property type="interactions" value="1568"/>
</dbReference>
<sequence>MTHATPLTQNSRKRSTVIEPELIEIPPPVFRTPKRPRRKQKQKQIILHEIIDVDGDDNHDVIFVEDNASGKNKGKVIKNYTDTSGNDQIKKDANIFLCPPEVEVRKSVNGVGKSSIQGLDNEIILDGVSSNLLVDKLFDDGYNSFLSSNFADFNEYAILQTHFDCVNVPPGMEASDPWFSAYEKKKSASGTNLFNPLQGMEPSLASFSLKPAELNMKPTRVNSSSLLTPMDAPSHPSNVDFFAPALHPQISLRQAKLTASRQSTLNLPLEVEPETSLSLSLPCGKKSGGVARSHGGVEGNDILRKFEHFKRFDTVEDYSDHHYKSEGSSVKQPPKEWAKRIQEDWRILEKDLTDMIFVRVYETRMDLMRAVIIGAQGTPYHDGLFFFDVFFPSGYPKVPPHVYYHSGGLRLNPNLYQCGKVCLSLLNTWSGNKNEKWIPKKSTMLQVLFSIQALILNQKPFFNEPGYAHMSGSENGELKSQQYNEDTFILSLRTMTYIMRRPPKHFEDFVRGHFYKRAHDILVACEAYMDGAQVGCLVKGGVQDIEEGDKSCSQMFKESLPSYVNMLLGDFEKIGVKNLEKFQKLGAKERKKNSSSSKPVCLGP</sequence>
<dbReference type="InterPro" id="IPR000608">
    <property type="entry name" value="UBC"/>
</dbReference>
<evidence type="ECO:0000256" key="5">
    <source>
        <dbReference type="ARBA" id="ARBA00022840"/>
    </source>
</evidence>
<keyword evidence="8" id="KW-1185">Reference proteome</keyword>
<evidence type="ECO:0000256" key="2">
    <source>
        <dbReference type="ARBA" id="ARBA00022679"/>
    </source>
</evidence>
<dbReference type="GO" id="GO:0005524">
    <property type="term" value="F:ATP binding"/>
    <property type="evidence" value="ECO:0007669"/>
    <property type="project" value="UniProtKB-KW"/>
</dbReference>
<dbReference type="InterPro" id="IPR016135">
    <property type="entry name" value="UBQ-conjugating_enzyme/RWD"/>
</dbReference>